<dbReference type="EMBL" id="AP018553">
    <property type="protein sequence ID" value="BBD73161.1"/>
    <property type="molecule type" value="Genomic_DNA"/>
</dbReference>
<keyword evidence="8" id="KW-1185">Reference proteome</keyword>
<reference evidence="7" key="4">
    <citation type="submission" date="2020-09" db="EMBL/GenBank/DDBJ databases">
        <authorList>
            <person name="Sun Q."/>
            <person name="Ohkuma M."/>
        </authorList>
    </citation>
    <scope>NUCLEOTIDE SEQUENCE</scope>
    <source>
        <strain evidence="7">JCM 31740</strain>
    </source>
</reference>
<organism evidence="6 8">
    <name type="scientific">Sulfodiicoccus acidiphilus</name>
    <dbReference type="NCBI Taxonomy" id="1670455"/>
    <lineage>
        <taxon>Archaea</taxon>
        <taxon>Thermoproteota</taxon>
        <taxon>Thermoprotei</taxon>
        <taxon>Sulfolobales</taxon>
        <taxon>Sulfolobaceae</taxon>
        <taxon>Sulfodiicoccus</taxon>
    </lineage>
</organism>
<evidence type="ECO:0000256" key="4">
    <source>
        <dbReference type="SAM" id="MobiDB-lite"/>
    </source>
</evidence>
<dbReference type="KEGG" id="sacd:HS1genome_1550"/>
<proteinExistence type="predicted"/>
<reference evidence="6" key="3">
    <citation type="journal article" date="2019" name="BMC Res. Notes">
        <title>Complete genome sequence of the Sulfodiicoccus acidiphilus strain HS-1T, the first crenarchaeon that lacks polB3, isolated from an acidic hot spring in Ohwaku-dani, Hakone, Japan.</title>
        <authorList>
            <person name="Sakai H.D."/>
            <person name="Kurosawa N."/>
        </authorList>
    </citation>
    <scope>NUCLEOTIDE SEQUENCE</scope>
    <source>
        <strain evidence="6">HS-1</strain>
    </source>
</reference>
<dbReference type="PANTHER" id="PTHR43776">
    <property type="entry name" value="TRANSPORT ATP-BINDING PROTEIN"/>
    <property type="match status" value="1"/>
</dbReference>
<dbReference type="InterPro" id="IPR050319">
    <property type="entry name" value="ABC_transp_ATP-bind"/>
</dbReference>
<evidence type="ECO:0000256" key="2">
    <source>
        <dbReference type="ARBA" id="ARBA00022741"/>
    </source>
</evidence>
<protein>
    <recommendedName>
        <fullName evidence="5">ABC transporter domain-containing protein</fullName>
    </recommendedName>
</protein>
<evidence type="ECO:0000256" key="1">
    <source>
        <dbReference type="ARBA" id="ARBA00022448"/>
    </source>
</evidence>
<dbReference type="GeneID" id="77169458"/>
<keyword evidence="3" id="KW-0067">ATP-binding</keyword>
<dbReference type="Proteomes" id="UP000616143">
    <property type="component" value="Unassembled WGS sequence"/>
</dbReference>
<dbReference type="GO" id="GO:0016887">
    <property type="term" value="F:ATP hydrolysis activity"/>
    <property type="evidence" value="ECO:0007669"/>
    <property type="project" value="InterPro"/>
</dbReference>
<feature type="domain" description="ABC transporter" evidence="5">
    <location>
        <begin position="2"/>
        <end position="64"/>
    </location>
</feature>
<feature type="region of interest" description="Disordered" evidence="4">
    <location>
        <begin position="62"/>
        <end position="85"/>
    </location>
</feature>
<reference evidence="7" key="1">
    <citation type="journal article" date="2014" name="Int. J. Syst. Evol. Microbiol.">
        <title>Complete genome sequence of Corynebacterium casei LMG S-19264T (=DSM 44701T), isolated from a smear-ripened cheese.</title>
        <authorList>
            <consortium name="US DOE Joint Genome Institute (JGI-PGF)"/>
            <person name="Walter F."/>
            <person name="Albersmeier A."/>
            <person name="Kalinowski J."/>
            <person name="Ruckert C."/>
        </authorList>
    </citation>
    <scope>NUCLEOTIDE SEQUENCE</scope>
    <source>
        <strain evidence="7">JCM 31740</strain>
    </source>
</reference>
<evidence type="ECO:0000313" key="7">
    <source>
        <dbReference type="EMBL" id="GGU01229.1"/>
    </source>
</evidence>
<dbReference type="InterPro" id="IPR003439">
    <property type="entry name" value="ABC_transporter-like_ATP-bd"/>
</dbReference>
<reference evidence="8" key="2">
    <citation type="submission" date="2018-04" db="EMBL/GenBank/DDBJ databases">
        <title>Complete genome sequence of Sulfodiicoccus acidiphilus strain HS-1.</title>
        <authorList>
            <person name="Sakai H.D."/>
            <person name="Kurosawa N."/>
        </authorList>
    </citation>
    <scope>NUCLEOTIDE SEQUENCE [LARGE SCALE GENOMIC DNA]</scope>
    <source>
        <strain evidence="8">HS-1</strain>
    </source>
</reference>
<evidence type="ECO:0000313" key="6">
    <source>
        <dbReference type="EMBL" id="BBD73161.1"/>
    </source>
</evidence>
<dbReference type="Pfam" id="PF00005">
    <property type="entry name" value="ABC_tran"/>
    <property type="match status" value="1"/>
</dbReference>
<dbReference type="GO" id="GO:0005524">
    <property type="term" value="F:ATP binding"/>
    <property type="evidence" value="ECO:0007669"/>
    <property type="project" value="UniProtKB-KW"/>
</dbReference>
<dbReference type="AlphaFoldDB" id="A0A348B4Q9"/>
<gene>
    <name evidence="7" type="ORF">GCM10007116_17980</name>
    <name evidence="6" type="ORF">HS1genome_1550</name>
</gene>
<dbReference type="RefSeq" id="WP_158613747.1">
    <property type="nucleotide sequence ID" value="NZ_AP018553.1"/>
</dbReference>
<dbReference type="Proteomes" id="UP000276741">
    <property type="component" value="Chromosome"/>
</dbReference>
<keyword evidence="1" id="KW-0813">Transport</keyword>
<evidence type="ECO:0000259" key="5">
    <source>
        <dbReference type="Pfam" id="PF00005"/>
    </source>
</evidence>
<dbReference type="InterPro" id="IPR027417">
    <property type="entry name" value="P-loop_NTPase"/>
</dbReference>
<accession>A0A348B4Q9</accession>
<keyword evidence="2" id="KW-0547">Nucleotide-binding</keyword>
<dbReference type="SUPFAM" id="SSF52540">
    <property type="entry name" value="P-loop containing nucleoside triphosphate hydrolases"/>
    <property type="match status" value="1"/>
</dbReference>
<evidence type="ECO:0000256" key="3">
    <source>
        <dbReference type="ARBA" id="ARBA00022840"/>
    </source>
</evidence>
<sequence length="85" mass="9239">MKGGETLALIGESGSGKSTLGLATLRLRRPTSGRIEFMGIDVTKAEKYKPRPLRRYMQVLLQDPYSSQDEDGRRGGRAVGGGRGE</sequence>
<evidence type="ECO:0000313" key="8">
    <source>
        <dbReference type="Proteomes" id="UP000276741"/>
    </source>
</evidence>
<dbReference type="EMBL" id="BMQS01000019">
    <property type="protein sequence ID" value="GGU01229.1"/>
    <property type="molecule type" value="Genomic_DNA"/>
</dbReference>
<dbReference type="Gene3D" id="3.40.50.300">
    <property type="entry name" value="P-loop containing nucleotide triphosphate hydrolases"/>
    <property type="match status" value="1"/>
</dbReference>
<name>A0A348B4Q9_9CREN</name>